<dbReference type="Gene3D" id="1.10.3910.10">
    <property type="entry name" value="SP0561-like"/>
    <property type="match status" value="1"/>
</dbReference>
<dbReference type="SUPFAM" id="SSF140683">
    <property type="entry name" value="SP0561-like"/>
    <property type="match status" value="1"/>
</dbReference>
<organism evidence="2 3">
    <name type="scientific">Geomonas silvestris</name>
    <dbReference type="NCBI Taxonomy" id="2740184"/>
    <lineage>
        <taxon>Bacteria</taxon>
        <taxon>Pseudomonadati</taxon>
        <taxon>Thermodesulfobacteriota</taxon>
        <taxon>Desulfuromonadia</taxon>
        <taxon>Geobacterales</taxon>
        <taxon>Geobacteraceae</taxon>
        <taxon>Geomonas</taxon>
    </lineage>
</organism>
<dbReference type="InterPro" id="IPR038062">
    <property type="entry name" value="ScdA-like_N_sf"/>
</dbReference>
<dbReference type="InterPro" id="IPR023883">
    <property type="entry name" value="CHP03980_redox-disulphide"/>
</dbReference>
<reference evidence="3" key="1">
    <citation type="submission" date="2020-06" db="EMBL/GenBank/DDBJ databases">
        <title>Draft genomic sequence of Geomonas sp. Red330.</title>
        <authorList>
            <person name="Itoh H."/>
            <person name="Zhenxing X."/>
            <person name="Ushijima N."/>
            <person name="Masuda Y."/>
            <person name="Shiratori Y."/>
            <person name="Senoo K."/>
        </authorList>
    </citation>
    <scope>NUCLEOTIDE SEQUENCE [LARGE SCALE GENOMIC DNA]</scope>
    <source>
        <strain evidence="3">Red330</strain>
    </source>
</reference>
<evidence type="ECO:0000313" key="2">
    <source>
        <dbReference type="EMBL" id="GFO61388.1"/>
    </source>
</evidence>
<name>A0A6V8MMY2_9BACT</name>
<dbReference type="Proteomes" id="UP000556026">
    <property type="component" value="Unassembled WGS sequence"/>
</dbReference>
<dbReference type="PANTHER" id="PTHR39341:SF1">
    <property type="entry name" value="DUF1858 DOMAIN-CONTAINING PROTEIN"/>
    <property type="match status" value="1"/>
</dbReference>
<accession>A0A6V8MMY2</accession>
<proteinExistence type="predicted"/>
<keyword evidence="3" id="KW-1185">Reference proteome</keyword>
<sequence length="64" mass="7321">MITKNMTIAEILRRHPETLPIFERYGLDCFDCQIADYEELEHGASVHKVDIDTLLGELNSKLSS</sequence>
<dbReference type="Pfam" id="PF08984">
    <property type="entry name" value="DUF1858"/>
    <property type="match status" value="1"/>
</dbReference>
<evidence type="ECO:0000313" key="3">
    <source>
        <dbReference type="Proteomes" id="UP000556026"/>
    </source>
</evidence>
<dbReference type="RefSeq" id="WP_183356184.1">
    <property type="nucleotide sequence ID" value="NZ_BLXX01000014.1"/>
</dbReference>
<evidence type="ECO:0000259" key="1">
    <source>
        <dbReference type="Pfam" id="PF08984"/>
    </source>
</evidence>
<gene>
    <name evidence="2" type="ORF">GMST_37130</name>
</gene>
<dbReference type="NCBIfam" id="TIGR03980">
    <property type="entry name" value="prismane_assoc"/>
    <property type="match status" value="1"/>
</dbReference>
<protein>
    <submittedName>
        <fullName evidence="2">Disulfide oxidoreductase</fullName>
    </submittedName>
</protein>
<comment type="caution">
    <text evidence="2">The sequence shown here is derived from an EMBL/GenBank/DDBJ whole genome shotgun (WGS) entry which is preliminary data.</text>
</comment>
<dbReference type="EMBL" id="BLXX01000014">
    <property type="protein sequence ID" value="GFO61388.1"/>
    <property type="molecule type" value="Genomic_DNA"/>
</dbReference>
<dbReference type="AlphaFoldDB" id="A0A6V8MMY2"/>
<dbReference type="PANTHER" id="PTHR39341">
    <property type="entry name" value="BSL7085 PROTEIN"/>
    <property type="match status" value="1"/>
</dbReference>
<feature type="domain" description="DUF1858" evidence="1">
    <location>
        <begin position="2"/>
        <end position="55"/>
    </location>
</feature>
<dbReference type="InterPro" id="IPR015077">
    <property type="entry name" value="DUF1858"/>
</dbReference>